<name>A0AAV6ZRL6_ENGPU</name>
<feature type="region of interest" description="Disordered" evidence="1">
    <location>
        <begin position="55"/>
        <end position="74"/>
    </location>
</feature>
<proteinExistence type="predicted"/>
<dbReference type="AlphaFoldDB" id="A0AAV6ZRL6"/>
<evidence type="ECO:0000313" key="2">
    <source>
        <dbReference type="EMBL" id="KAG8548653.1"/>
    </source>
</evidence>
<comment type="caution">
    <text evidence="2">The sequence shown here is derived from an EMBL/GenBank/DDBJ whole genome shotgun (WGS) entry which is preliminary data.</text>
</comment>
<feature type="compositionally biased region" description="Basic and acidic residues" evidence="1">
    <location>
        <begin position="99"/>
        <end position="111"/>
    </location>
</feature>
<feature type="region of interest" description="Disordered" evidence="1">
    <location>
        <begin position="84"/>
        <end position="111"/>
    </location>
</feature>
<dbReference type="Proteomes" id="UP000824782">
    <property type="component" value="Unassembled WGS sequence"/>
</dbReference>
<dbReference type="EMBL" id="WNYA01000356">
    <property type="protein sequence ID" value="KAG8548653.1"/>
    <property type="molecule type" value="Genomic_DNA"/>
</dbReference>
<evidence type="ECO:0000313" key="3">
    <source>
        <dbReference type="Proteomes" id="UP000824782"/>
    </source>
</evidence>
<sequence length="111" mass="12626">MARSVNLPNWLYNIGAHLLRVRTPNFRQGFPNISVLRRIAPGFWCTRSDFAHDRNRGPWPSDNMTDSDKPRNFKKGFVSQDEALTCTGKKQVNSGGPRRSSDTCRNSDARC</sequence>
<organism evidence="2 3">
    <name type="scientific">Engystomops pustulosus</name>
    <name type="common">Tungara frog</name>
    <name type="synonym">Physalaemus pustulosus</name>
    <dbReference type="NCBI Taxonomy" id="76066"/>
    <lineage>
        <taxon>Eukaryota</taxon>
        <taxon>Metazoa</taxon>
        <taxon>Chordata</taxon>
        <taxon>Craniata</taxon>
        <taxon>Vertebrata</taxon>
        <taxon>Euteleostomi</taxon>
        <taxon>Amphibia</taxon>
        <taxon>Batrachia</taxon>
        <taxon>Anura</taxon>
        <taxon>Neobatrachia</taxon>
        <taxon>Hyloidea</taxon>
        <taxon>Leptodactylidae</taxon>
        <taxon>Leiuperinae</taxon>
        <taxon>Engystomops</taxon>
    </lineage>
</organism>
<keyword evidence="3" id="KW-1185">Reference proteome</keyword>
<protein>
    <submittedName>
        <fullName evidence="2">Uncharacterized protein</fullName>
    </submittedName>
</protein>
<reference evidence="2" key="1">
    <citation type="thesis" date="2020" institute="ProQuest LLC" country="789 East Eisenhower Parkway, Ann Arbor, MI, USA">
        <title>Comparative Genomics and Chromosome Evolution.</title>
        <authorList>
            <person name="Mudd A.B."/>
        </authorList>
    </citation>
    <scope>NUCLEOTIDE SEQUENCE</scope>
    <source>
        <strain evidence="2">237g6f4</strain>
        <tissue evidence="2">Blood</tissue>
    </source>
</reference>
<gene>
    <name evidence="2" type="ORF">GDO81_024659</name>
</gene>
<evidence type="ECO:0000256" key="1">
    <source>
        <dbReference type="SAM" id="MobiDB-lite"/>
    </source>
</evidence>
<accession>A0AAV6ZRL6</accession>